<dbReference type="Pfam" id="PF01555">
    <property type="entry name" value="N6_N4_Mtase"/>
    <property type="match status" value="1"/>
</dbReference>
<feature type="domain" description="DNA methylase N-4/N-6" evidence="4">
    <location>
        <begin position="25"/>
        <end position="258"/>
    </location>
</feature>
<dbReference type="GO" id="GO:0003677">
    <property type="term" value="F:DNA binding"/>
    <property type="evidence" value="ECO:0007669"/>
    <property type="project" value="InterPro"/>
</dbReference>
<gene>
    <name evidence="5" type="ORF">E3J59_03175</name>
</gene>
<dbReference type="InterPro" id="IPR029063">
    <property type="entry name" value="SAM-dependent_MTases_sf"/>
</dbReference>
<comment type="similarity">
    <text evidence="3">Belongs to the N(4)/N(6)-methyltransferase family.</text>
</comment>
<evidence type="ECO:0000259" key="4">
    <source>
        <dbReference type="Pfam" id="PF01555"/>
    </source>
</evidence>
<accession>A0A523UUR9</accession>
<dbReference type="GO" id="GO:0008170">
    <property type="term" value="F:N-methyltransferase activity"/>
    <property type="evidence" value="ECO:0007669"/>
    <property type="project" value="InterPro"/>
</dbReference>
<dbReference type="GO" id="GO:0005737">
    <property type="term" value="C:cytoplasm"/>
    <property type="evidence" value="ECO:0007669"/>
    <property type="project" value="TreeGrafter"/>
</dbReference>
<dbReference type="GO" id="GO:0032259">
    <property type="term" value="P:methylation"/>
    <property type="evidence" value="ECO:0007669"/>
    <property type="project" value="UniProtKB-KW"/>
</dbReference>
<dbReference type="InterPro" id="IPR002941">
    <property type="entry name" value="DNA_methylase_N4/N6"/>
</dbReference>
<proteinExistence type="inferred from homology"/>
<evidence type="ECO:0000256" key="3">
    <source>
        <dbReference type="RuleBase" id="RU362026"/>
    </source>
</evidence>
<evidence type="ECO:0000313" key="5">
    <source>
        <dbReference type="EMBL" id="TET46296.1"/>
    </source>
</evidence>
<reference evidence="5 6" key="1">
    <citation type="submission" date="2019-03" db="EMBL/GenBank/DDBJ databases">
        <title>Metabolic potential of uncultured bacteria and archaea associated with petroleum seepage in deep-sea sediments.</title>
        <authorList>
            <person name="Dong X."/>
            <person name="Hubert C."/>
        </authorList>
    </citation>
    <scope>NUCLEOTIDE SEQUENCE [LARGE SCALE GENOMIC DNA]</scope>
    <source>
        <strain evidence="5">E29_bin78</strain>
    </source>
</reference>
<comment type="caution">
    <text evidence="5">The sequence shown here is derived from an EMBL/GenBank/DDBJ whole genome shotgun (WGS) entry which is preliminary data.</text>
</comment>
<dbReference type="Proteomes" id="UP000320679">
    <property type="component" value="Unassembled WGS sequence"/>
</dbReference>
<sequence>MKTKHLLVIGNSQSLEEIKDRNIPIHLIVTSPPYPMIAMWDKQFSELSANSYEKMHELLAKVWKESYDVLVDGGLMCINIGDATRKNDGDGFRLYPNHAKIIEHCEKTGFTTLPYILWKKPTNKPNAFLGSGFLPPNAYVTLDCEYILIFRKGNLRKFDEDGKQKRRDSTYTKEERDKWFSQIWDDIKGAKQNRSGIERRTAAYPEELVRRLIRMFSIKGETVLDPFVGTGTTMKVAREFGRNSIGYEIDNKFANLITQKFGQKTLSSNFEVIRRP</sequence>
<protein>
    <recommendedName>
        <fullName evidence="3">Methyltransferase</fullName>
        <ecNumber evidence="3">2.1.1.-</ecNumber>
    </recommendedName>
</protein>
<dbReference type="PANTHER" id="PTHR13370:SF3">
    <property type="entry name" value="TRNA (GUANINE(10)-N2)-METHYLTRANSFERASE HOMOLOG"/>
    <property type="match status" value="1"/>
</dbReference>
<organism evidence="5 6">
    <name type="scientific">Aerophobetes bacterium</name>
    <dbReference type="NCBI Taxonomy" id="2030807"/>
    <lineage>
        <taxon>Bacteria</taxon>
        <taxon>Candidatus Aerophobota</taxon>
    </lineage>
</organism>
<dbReference type="InterPro" id="IPR001091">
    <property type="entry name" value="RM_Methyltransferase"/>
</dbReference>
<name>A0A523UUR9_UNCAE</name>
<dbReference type="AlphaFoldDB" id="A0A523UUR9"/>
<dbReference type="EMBL" id="SOJK01000134">
    <property type="protein sequence ID" value="TET46296.1"/>
    <property type="molecule type" value="Genomic_DNA"/>
</dbReference>
<dbReference type="EC" id="2.1.1.-" evidence="3"/>
<evidence type="ECO:0000313" key="6">
    <source>
        <dbReference type="Proteomes" id="UP000320679"/>
    </source>
</evidence>
<evidence type="ECO:0000256" key="2">
    <source>
        <dbReference type="ARBA" id="ARBA00022679"/>
    </source>
</evidence>
<keyword evidence="2 5" id="KW-0808">Transferase</keyword>
<dbReference type="PRINTS" id="PR00508">
    <property type="entry name" value="S21N4MTFRASE"/>
</dbReference>
<dbReference type="PANTHER" id="PTHR13370">
    <property type="entry name" value="RNA METHYLASE-RELATED"/>
    <property type="match status" value="1"/>
</dbReference>
<dbReference type="Gene3D" id="3.40.50.150">
    <property type="entry name" value="Vaccinia Virus protein VP39"/>
    <property type="match status" value="1"/>
</dbReference>
<dbReference type="SUPFAM" id="SSF53335">
    <property type="entry name" value="S-adenosyl-L-methionine-dependent methyltransferases"/>
    <property type="match status" value="1"/>
</dbReference>
<keyword evidence="1 5" id="KW-0489">Methyltransferase</keyword>
<evidence type="ECO:0000256" key="1">
    <source>
        <dbReference type="ARBA" id="ARBA00022603"/>
    </source>
</evidence>